<feature type="domain" description="Retrotransposon gag" evidence="1">
    <location>
        <begin position="90"/>
        <end position="167"/>
    </location>
</feature>
<dbReference type="InterPro" id="IPR005162">
    <property type="entry name" value="Retrotrans_gag_dom"/>
</dbReference>
<protein>
    <submittedName>
        <fullName evidence="3">Gag protein</fullName>
    </submittedName>
</protein>
<accession>A0A915KWE3</accession>
<keyword evidence="2" id="KW-1185">Reference proteome</keyword>
<proteinExistence type="predicted"/>
<dbReference type="Pfam" id="PF03732">
    <property type="entry name" value="Retrotrans_gag"/>
    <property type="match status" value="1"/>
</dbReference>
<dbReference type="Proteomes" id="UP000887565">
    <property type="component" value="Unplaced"/>
</dbReference>
<name>A0A915KWE3_ROMCU</name>
<evidence type="ECO:0000313" key="3">
    <source>
        <dbReference type="WBParaSite" id="nRc.2.0.1.t43126-RA"/>
    </source>
</evidence>
<dbReference type="WBParaSite" id="nRc.2.0.1.t43126-RA">
    <property type="protein sequence ID" value="nRc.2.0.1.t43126-RA"/>
    <property type="gene ID" value="nRc.2.0.1.g43126"/>
</dbReference>
<reference evidence="3" key="1">
    <citation type="submission" date="2022-11" db="UniProtKB">
        <authorList>
            <consortium name="WormBaseParasite"/>
        </authorList>
    </citation>
    <scope>IDENTIFICATION</scope>
</reference>
<dbReference type="OMA" id="REECHNA"/>
<sequence length="259" mass="30268">MQDVMDNLRAEIDRQQRQIEQLQLSSSKSANRSDLDVFYGRPDDNLELWVDCFNQNTQANSWDDQRKQLIMPSLFREAVDRVYRAIPVAQKSTMTYQNLIDVMGKQFQPAKVSELKNAELQTRCQFPDEAVTEFAIKIQQLATEAYRELSEDSCDQIMHRFFINGLDETLWQCVFNRGAKTCAEAEMAAHDAKAQSFLRNKNKPWVQVIEQQQSNQIRQSQNFNNHRRVPSRQLDRKIDGCPICFFCQHPGHMQQVCKK</sequence>
<organism evidence="2 3">
    <name type="scientific">Romanomermis culicivorax</name>
    <name type="common">Nematode worm</name>
    <dbReference type="NCBI Taxonomy" id="13658"/>
    <lineage>
        <taxon>Eukaryota</taxon>
        <taxon>Metazoa</taxon>
        <taxon>Ecdysozoa</taxon>
        <taxon>Nematoda</taxon>
        <taxon>Enoplea</taxon>
        <taxon>Dorylaimia</taxon>
        <taxon>Mermithida</taxon>
        <taxon>Mermithoidea</taxon>
        <taxon>Mermithidae</taxon>
        <taxon>Romanomermis</taxon>
    </lineage>
</organism>
<dbReference type="AlphaFoldDB" id="A0A915KWE3"/>
<evidence type="ECO:0000259" key="1">
    <source>
        <dbReference type="Pfam" id="PF03732"/>
    </source>
</evidence>
<evidence type="ECO:0000313" key="2">
    <source>
        <dbReference type="Proteomes" id="UP000887565"/>
    </source>
</evidence>